<keyword evidence="1" id="KW-1133">Transmembrane helix</keyword>
<name>A0A3N4NCC6_9FLAO</name>
<feature type="domain" description="2TM" evidence="2">
    <location>
        <begin position="13"/>
        <end position="103"/>
    </location>
</feature>
<proteinExistence type="predicted"/>
<feature type="transmembrane region" description="Helical" evidence="1">
    <location>
        <begin position="68"/>
        <end position="90"/>
    </location>
</feature>
<dbReference type="RefSeq" id="WP_123898975.1">
    <property type="nucleotide sequence ID" value="NZ_RPFJ01000040.1"/>
</dbReference>
<dbReference type="Pfam" id="PF13239">
    <property type="entry name" value="2TM"/>
    <property type="match status" value="1"/>
</dbReference>
<evidence type="ECO:0000259" key="2">
    <source>
        <dbReference type="Pfam" id="PF13239"/>
    </source>
</evidence>
<dbReference type="OrthoDB" id="8965954at2"/>
<feature type="transmembrane region" description="Helical" evidence="1">
    <location>
        <begin position="24"/>
        <end position="48"/>
    </location>
</feature>
<dbReference type="Proteomes" id="UP000270856">
    <property type="component" value="Unassembled WGS sequence"/>
</dbReference>
<dbReference type="InterPro" id="IPR025698">
    <property type="entry name" value="2TM_dom"/>
</dbReference>
<evidence type="ECO:0000313" key="4">
    <source>
        <dbReference type="Proteomes" id="UP000270856"/>
    </source>
</evidence>
<evidence type="ECO:0000256" key="1">
    <source>
        <dbReference type="SAM" id="Phobius"/>
    </source>
</evidence>
<reference evidence="3 4" key="1">
    <citation type="submission" date="2018-11" db="EMBL/GenBank/DDBJ databases">
        <title>Aureibaculum marinum gen. nov., sp. nov., a member of the family Flavobacteriaceae isolated from the Bohai Sea.</title>
        <authorList>
            <person name="Ji X."/>
        </authorList>
    </citation>
    <scope>NUCLEOTIDE SEQUENCE [LARGE SCALE GENOMIC DNA]</scope>
    <source>
        <strain evidence="3 4">BH-SD17</strain>
    </source>
</reference>
<sequence>MELEQTNTIKYRQARKRVKELKGFYWHLAIYVLINLFITINKVISNYYNGQSESWSEAIWNFDTFSVWIFWGVGIAFHAINIFGYPLILGKDWEECKIKKLMEKEEEQSKLFRK</sequence>
<keyword evidence="1" id="KW-0472">Membrane</keyword>
<keyword evidence="4" id="KW-1185">Reference proteome</keyword>
<comment type="caution">
    <text evidence="3">The sequence shown here is derived from an EMBL/GenBank/DDBJ whole genome shotgun (WGS) entry which is preliminary data.</text>
</comment>
<organism evidence="3 4">
    <name type="scientific">Aureibaculum marinum</name>
    <dbReference type="NCBI Taxonomy" id="2487930"/>
    <lineage>
        <taxon>Bacteria</taxon>
        <taxon>Pseudomonadati</taxon>
        <taxon>Bacteroidota</taxon>
        <taxon>Flavobacteriia</taxon>
        <taxon>Flavobacteriales</taxon>
        <taxon>Flavobacteriaceae</taxon>
        <taxon>Aureibaculum</taxon>
    </lineage>
</organism>
<dbReference type="AlphaFoldDB" id="A0A3N4NCC6"/>
<dbReference type="EMBL" id="RPFJ01000040">
    <property type="protein sequence ID" value="RPD92995.1"/>
    <property type="molecule type" value="Genomic_DNA"/>
</dbReference>
<keyword evidence="1" id="KW-0812">Transmembrane</keyword>
<protein>
    <recommendedName>
        <fullName evidence="2">2TM domain-containing protein</fullName>
    </recommendedName>
</protein>
<gene>
    <name evidence="3" type="ORF">EGM88_13650</name>
</gene>
<evidence type="ECO:0000313" key="3">
    <source>
        <dbReference type="EMBL" id="RPD92995.1"/>
    </source>
</evidence>
<accession>A0A3N4NCC6</accession>